<feature type="region of interest" description="Disordered" evidence="9">
    <location>
        <begin position="287"/>
        <end position="312"/>
    </location>
</feature>
<dbReference type="EMBL" id="SSOP01000075">
    <property type="protein sequence ID" value="KAB5592132.1"/>
    <property type="molecule type" value="Genomic_DNA"/>
</dbReference>
<dbReference type="PANTHER" id="PTHR30521">
    <property type="entry name" value="DEFERROCHELATASE/PEROXIDASE"/>
    <property type="match status" value="1"/>
</dbReference>
<dbReference type="InterPro" id="IPR006314">
    <property type="entry name" value="Dyp_peroxidase"/>
</dbReference>
<accession>A0A5N5QK58</accession>
<dbReference type="PANTHER" id="PTHR30521:SF4">
    <property type="entry name" value="DEFERROCHELATASE"/>
    <property type="match status" value="1"/>
</dbReference>
<evidence type="ECO:0000259" key="11">
    <source>
        <dbReference type="Pfam" id="PF21105"/>
    </source>
</evidence>
<feature type="compositionally biased region" description="Basic and acidic residues" evidence="9">
    <location>
        <begin position="291"/>
        <end position="305"/>
    </location>
</feature>
<evidence type="ECO:0000256" key="5">
    <source>
        <dbReference type="ARBA" id="ARBA00022729"/>
    </source>
</evidence>
<keyword evidence="2 12" id="KW-0575">Peroxidase</keyword>
<reference evidence="12 13" key="1">
    <citation type="journal article" date="2019" name="Fungal Biol. Biotechnol.">
        <title>Draft genome sequence of fastidious pathogen Ceratobasidium theobromae, which causes vascular-streak dieback in Theobroma cacao.</title>
        <authorList>
            <person name="Ali S.S."/>
            <person name="Asman A."/>
            <person name="Shao J."/>
            <person name="Firmansyah A.P."/>
            <person name="Susilo A.W."/>
            <person name="Rosmana A."/>
            <person name="McMahon P."/>
            <person name="Junaid M."/>
            <person name="Guest D."/>
            <person name="Kheng T.Y."/>
            <person name="Meinhardt L.W."/>
            <person name="Bailey B.A."/>
        </authorList>
    </citation>
    <scope>NUCLEOTIDE SEQUENCE [LARGE SCALE GENOMIC DNA]</scope>
    <source>
        <strain evidence="12 13">CT2</strain>
    </source>
</reference>
<dbReference type="InterPro" id="IPR049509">
    <property type="entry name" value="DyP_N"/>
</dbReference>
<dbReference type="InterPro" id="IPR011008">
    <property type="entry name" value="Dimeric_a/b-barrel"/>
</dbReference>
<organism evidence="12 13">
    <name type="scientific">Ceratobasidium theobromae</name>
    <dbReference type="NCBI Taxonomy" id="1582974"/>
    <lineage>
        <taxon>Eukaryota</taxon>
        <taxon>Fungi</taxon>
        <taxon>Dikarya</taxon>
        <taxon>Basidiomycota</taxon>
        <taxon>Agaricomycotina</taxon>
        <taxon>Agaricomycetes</taxon>
        <taxon>Cantharellales</taxon>
        <taxon>Ceratobasidiaceae</taxon>
        <taxon>Ceratobasidium</taxon>
    </lineage>
</organism>
<dbReference type="SUPFAM" id="SSF54909">
    <property type="entry name" value="Dimeric alpha+beta barrel"/>
    <property type="match status" value="1"/>
</dbReference>
<feature type="domain" description="DyP dimeric alpha+beta barrel" evidence="11">
    <location>
        <begin position="13"/>
        <end position="177"/>
    </location>
</feature>
<keyword evidence="6" id="KW-0560">Oxidoreductase</keyword>
<keyword evidence="3" id="KW-0349">Heme</keyword>
<gene>
    <name evidence="12" type="ORF">CTheo_4397</name>
</gene>
<evidence type="ECO:0000313" key="12">
    <source>
        <dbReference type="EMBL" id="KAB5592132.1"/>
    </source>
</evidence>
<dbReference type="GO" id="GO:0046872">
    <property type="term" value="F:metal ion binding"/>
    <property type="evidence" value="ECO:0007669"/>
    <property type="project" value="UniProtKB-KW"/>
</dbReference>
<keyword evidence="5" id="KW-0732">Signal</keyword>
<protein>
    <submittedName>
        <fullName evidence="12">Peroxidase 2</fullName>
    </submittedName>
</protein>
<feature type="domain" description="Dyp-type peroxidase C-terminal" evidence="10">
    <location>
        <begin position="216"/>
        <end position="396"/>
    </location>
</feature>
<proteinExistence type="inferred from homology"/>
<dbReference type="Proteomes" id="UP000383932">
    <property type="component" value="Unassembled WGS sequence"/>
</dbReference>
<evidence type="ECO:0000256" key="4">
    <source>
        <dbReference type="ARBA" id="ARBA00022723"/>
    </source>
</evidence>
<dbReference type="GO" id="GO:0005829">
    <property type="term" value="C:cytosol"/>
    <property type="evidence" value="ECO:0007669"/>
    <property type="project" value="TreeGrafter"/>
</dbReference>
<evidence type="ECO:0000256" key="2">
    <source>
        <dbReference type="ARBA" id="ARBA00022559"/>
    </source>
</evidence>
<evidence type="ECO:0000256" key="7">
    <source>
        <dbReference type="ARBA" id="ARBA00023004"/>
    </source>
</evidence>
<evidence type="ECO:0000256" key="8">
    <source>
        <dbReference type="ARBA" id="ARBA00025737"/>
    </source>
</evidence>
<dbReference type="Pfam" id="PF21105">
    <property type="entry name" value="DyP_N"/>
    <property type="match status" value="1"/>
</dbReference>
<keyword evidence="13" id="KW-1185">Reference proteome</keyword>
<dbReference type="PROSITE" id="PS51404">
    <property type="entry name" value="DYP_PEROXIDASE"/>
    <property type="match status" value="1"/>
</dbReference>
<comment type="cofactor">
    <cofactor evidence="1">
        <name>heme b</name>
        <dbReference type="ChEBI" id="CHEBI:60344"/>
    </cofactor>
</comment>
<evidence type="ECO:0000313" key="13">
    <source>
        <dbReference type="Proteomes" id="UP000383932"/>
    </source>
</evidence>
<keyword evidence="7" id="KW-0408">Iron</keyword>
<name>A0A5N5QK58_9AGAM</name>
<dbReference type="Pfam" id="PF20628">
    <property type="entry name" value="Dyp_perox_C"/>
    <property type="match status" value="1"/>
</dbReference>
<evidence type="ECO:0000256" key="6">
    <source>
        <dbReference type="ARBA" id="ARBA00023002"/>
    </source>
</evidence>
<sequence length="469" mass="51738">MEQPSPDKVNTDNVQGDIIFGFPKRKEEFVFFVIKNAKNFKLALADLNVTSTTEVIEARKNIEEAKAQGLCGLIPCNFLNIAFSQKGLNTLGISDKMQDDAFTDGQLANAEGLGDDGIKESGGFEPNWETAFKHPIDGVLLVAGESWNSVNNRVKDALLFLGDSVLVAYRLKGSTRPGDQKGHEHFGWNDGISNPAIDGLVKPYAGQTVVEPGVILCRKPGDNVADRPEWTTEGSFLVFRQLEQLVPEFHKFLADNPVVLDGLDRERGSELQGARLFGRWKSGASLIQSPTKDDSTLGKDPKRNNDFQFPQNPGDAGQALCPYAAHIRKTNPRNDLEPDDVKPHSVNRTGIAYGPEVQPGEHEEHVSEFSRGLAFVCYQSSIDKGFQFMQKSWANNQRFPPFKTKKVVAGFDPIIGQANGLPRETLGSSEGPRMTLPIDFVISRGGEYFFSPSIDALRHHFAGVPRRPE</sequence>
<keyword evidence="4" id="KW-0479">Metal-binding</keyword>
<dbReference type="OrthoDB" id="3207336at2759"/>
<comment type="similarity">
    <text evidence="8">Belongs to the DyP-type peroxidase family.</text>
</comment>
<dbReference type="GO" id="GO:0004601">
    <property type="term" value="F:peroxidase activity"/>
    <property type="evidence" value="ECO:0007669"/>
    <property type="project" value="UniProtKB-KW"/>
</dbReference>
<dbReference type="AlphaFoldDB" id="A0A5N5QK58"/>
<evidence type="ECO:0000256" key="1">
    <source>
        <dbReference type="ARBA" id="ARBA00001970"/>
    </source>
</evidence>
<dbReference type="GO" id="GO:0020037">
    <property type="term" value="F:heme binding"/>
    <property type="evidence" value="ECO:0007669"/>
    <property type="project" value="InterPro"/>
</dbReference>
<evidence type="ECO:0000256" key="3">
    <source>
        <dbReference type="ARBA" id="ARBA00022617"/>
    </source>
</evidence>
<evidence type="ECO:0000259" key="10">
    <source>
        <dbReference type="Pfam" id="PF20628"/>
    </source>
</evidence>
<dbReference type="InterPro" id="IPR048328">
    <property type="entry name" value="Dyp_perox_C"/>
</dbReference>
<evidence type="ECO:0000256" key="9">
    <source>
        <dbReference type="SAM" id="MobiDB-lite"/>
    </source>
</evidence>
<comment type="caution">
    <text evidence="12">The sequence shown here is derived from an EMBL/GenBank/DDBJ whole genome shotgun (WGS) entry which is preliminary data.</text>
</comment>
<dbReference type="NCBIfam" id="TIGR01413">
    <property type="entry name" value="Dyp_perox_fam"/>
    <property type="match status" value="1"/>
</dbReference>